<dbReference type="InterPro" id="IPR002145">
    <property type="entry name" value="CopG"/>
</dbReference>
<proteinExistence type="predicted"/>
<accession>A0A8J6HRX5</accession>
<keyword evidence="3" id="KW-1185">Reference proteome</keyword>
<comment type="caution">
    <text evidence="2">The sequence shown here is derived from an EMBL/GenBank/DDBJ whole genome shotgun (WGS) entry which is preliminary data.</text>
</comment>
<dbReference type="Gene3D" id="1.10.1220.10">
    <property type="entry name" value="Met repressor-like"/>
    <property type="match status" value="1"/>
</dbReference>
<dbReference type="InterPro" id="IPR010985">
    <property type="entry name" value="Ribbon_hlx_hlx"/>
</dbReference>
<gene>
    <name evidence="2" type="ORF">G5B42_05495</name>
</gene>
<name>A0A8J6HRX5_9FIRM</name>
<dbReference type="Pfam" id="PF01402">
    <property type="entry name" value="RHH_1"/>
    <property type="match status" value="1"/>
</dbReference>
<evidence type="ECO:0000313" key="2">
    <source>
        <dbReference type="EMBL" id="MBA2132996.1"/>
    </source>
</evidence>
<protein>
    <submittedName>
        <fullName evidence="2">Ribbon-helix-helix protein, CopG family</fullName>
    </submittedName>
</protein>
<dbReference type="RefSeq" id="WP_181339444.1">
    <property type="nucleotide sequence ID" value="NZ_JAAKDE010000010.1"/>
</dbReference>
<dbReference type="InterPro" id="IPR013321">
    <property type="entry name" value="Arc_rbn_hlx_hlx"/>
</dbReference>
<dbReference type="AlphaFoldDB" id="A0A8J6HRX5"/>
<dbReference type="EMBL" id="JAAKDE010000010">
    <property type="protein sequence ID" value="MBA2132996.1"/>
    <property type="molecule type" value="Genomic_DNA"/>
</dbReference>
<reference evidence="2" key="1">
    <citation type="submission" date="2020-06" db="EMBL/GenBank/DDBJ databases">
        <title>Novel chitinolytic bacterium.</title>
        <authorList>
            <person name="Ungkulpasvich U."/>
            <person name="Kosugi A."/>
            <person name="Uke A."/>
        </authorList>
    </citation>
    <scope>NUCLEOTIDE SEQUENCE</scope>
    <source>
        <strain evidence="2">UUS1-1</strain>
    </source>
</reference>
<dbReference type="SUPFAM" id="SSF47598">
    <property type="entry name" value="Ribbon-helix-helix"/>
    <property type="match status" value="1"/>
</dbReference>
<sequence length="59" mass="7202">MSVKRKNLHVRIEEETYEKLRHLTFYERSSISEVVRRLIKEYLEEKALEEPDFVAPPRL</sequence>
<feature type="domain" description="Ribbon-helix-helix protein CopG" evidence="1">
    <location>
        <begin position="6"/>
        <end position="46"/>
    </location>
</feature>
<evidence type="ECO:0000313" key="3">
    <source>
        <dbReference type="Proteomes" id="UP000657177"/>
    </source>
</evidence>
<dbReference type="Proteomes" id="UP000657177">
    <property type="component" value="Unassembled WGS sequence"/>
</dbReference>
<organism evidence="2 3">
    <name type="scientific">Capillibacterium thermochitinicola</name>
    <dbReference type="NCBI Taxonomy" id="2699427"/>
    <lineage>
        <taxon>Bacteria</taxon>
        <taxon>Bacillati</taxon>
        <taxon>Bacillota</taxon>
        <taxon>Capillibacterium</taxon>
    </lineage>
</organism>
<dbReference type="GO" id="GO:0006355">
    <property type="term" value="P:regulation of DNA-templated transcription"/>
    <property type="evidence" value="ECO:0007669"/>
    <property type="project" value="InterPro"/>
</dbReference>
<evidence type="ECO:0000259" key="1">
    <source>
        <dbReference type="Pfam" id="PF01402"/>
    </source>
</evidence>